<sequence length="626" mass="72625">MSISNKAVKRKYEEEKREFKLEWEEIYFFIQKNDKPFCLICQVTLSQFKVSNLKRHYETNHSTFSREFPIGSDSRKNKLCSMKLTFAKQTNVMTMFTNEADDCVEASFVIAFNIAQAKRPYTDGEYIKKNILDVISVLNPENQKLLKMVENVPVSRHTIERRISTISFDIFTNLKNNIANCLSLSLALDESTDIQDKPQLAIFVRYVTSDVDVKEELLDLISLKETTRGIDIKIALDETLQKAEIPLNKIISISTDGAPSMVGCKNGLIGLLKNDTNFPDFIPIHCILHREHLTAKYFKYDHVMDVVLKIVNYIRSSAKTHRQFKNFLEDIEDDIPNDVPWYCLVRWLSVNNILTKFFQLIEPIKVFLIEKNKSFPQLSNSNWLRDLAFFTDIMQHLSTLNVSLQGQNKLVNDLAQKVFSFQNKLKLFIRDLQSNNFTHFSCLEKIEACLIESEIKINCDDYVLKLEFLFTDFEERFRDLKALKPSFGFLENPFLVNVIEKGCPLSHPIITNKADLEIELLELLEDEGLKQFISNCPSILEFWKHISILKYPNIKNCAVKLISIFGTTYSCESLYSTMKIIKSKYRSNLTDDHLTELLRTALTSIQPDLKKLTKKVDTKKIPRKQN</sequence>
<dbReference type="Pfam" id="PF05699">
    <property type="entry name" value="Dimer_Tnp_hAT"/>
    <property type="match status" value="1"/>
</dbReference>
<dbReference type="InterPro" id="IPR025398">
    <property type="entry name" value="DUF4371"/>
</dbReference>
<proteinExistence type="predicted"/>
<name>A0A2H8TXX6_9HEMI</name>
<dbReference type="InterPro" id="IPR012337">
    <property type="entry name" value="RNaseH-like_sf"/>
</dbReference>
<dbReference type="GO" id="GO:0046983">
    <property type="term" value="F:protein dimerization activity"/>
    <property type="evidence" value="ECO:0007669"/>
    <property type="project" value="InterPro"/>
</dbReference>
<organism evidence="4">
    <name type="scientific">Melanaphis sacchari</name>
    <dbReference type="NCBI Taxonomy" id="742174"/>
    <lineage>
        <taxon>Eukaryota</taxon>
        <taxon>Metazoa</taxon>
        <taxon>Ecdysozoa</taxon>
        <taxon>Arthropoda</taxon>
        <taxon>Hexapoda</taxon>
        <taxon>Insecta</taxon>
        <taxon>Pterygota</taxon>
        <taxon>Neoptera</taxon>
        <taxon>Paraneoptera</taxon>
        <taxon>Hemiptera</taxon>
        <taxon>Sternorrhyncha</taxon>
        <taxon>Aphidomorpha</taxon>
        <taxon>Aphidoidea</taxon>
        <taxon>Aphididae</taxon>
        <taxon>Aphidini</taxon>
        <taxon>Melanaphis</taxon>
    </lineage>
</organism>
<reference evidence="4" key="1">
    <citation type="submission" date="2017-10" db="EMBL/GenBank/DDBJ databases">
        <title>Transcriptome Assembly of Sugarcane Aphid Adults.</title>
        <authorList>
            <person name="Scully E.D."/>
            <person name="Palmer N.A."/>
            <person name="Geib S.M."/>
            <person name="Sarath G."/>
            <person name="Sattler S.E."/>
        </authorList>
    </citation>
    <scope>NUCLEOTIDE SEQUENCE</scope>
    <source>
        <tissue evidence="4">Whole body</tissue>
    </source>
</reference>
<dbReference type="Pfam" id="PF18658">
    <property type="entry name" value="zf-C2H2_12"/>
    <property type="match status" value="1"/>
</dbReference>
<feature type="domain" description="SPIN-DOC-like zinc-finger" evidence="3">
    <location>
        <begin position="22"/>
        <end position="63"/>
    </location>
</feature>
<feature type="domain" description="DUF4371" evidence="2">
    <location>
        <begin position="176"/>
        <end position="267"/>
    </location>
</feature>
<dbReference type="SUPFAM" id="SSF53098">
    <property type="entry name" value="Ribonuclease H-like"/>
    <property type="match status" value="1"/>
</dbReference>
<dbReference type="PANTHER" id="PTHR45913:SF5">
    <property type="entry name" value="GENERAL TRANSCRIPTION FACTOR II-I REPEAT DOMAIN-CONTAINING PROTEIN 2A-LIKE PROTEIN"/>
    <property type="match status" value="1"/>
</dbReference>
<evidence type="ECO:0000259" key="2">
    <source>
        <dbReference type="Pfam" id="PF14291"/>
    </source>
</evidence>
<feature type="domain" description="HAT C-terminal dimerisation" evidence="1">
    <location>
        <begin position="538"/>
        <end position="598"/>
    </location>
</feature>
<dbReference type="InterPro" id="IPR008906">
    <property type="entry name" value="HATC_C_dom"/>
</dbReference>
<dbReference type="AlphaFoldDB" id="A0A2H8TXX6"/>
<dbReference type="EMBL" id="GFXV01007309">
    <property type="protein sequence ID" value="MBW19114.1"/>
    <property type="molecule type" value="Transcribed_RNA"/>
</dbReference>
<protein>
    <submittedName>
        <fullName evidence="4">General transcription factor II-I repeat domain-containing protein 2B</fullName>
    </submittedName>
</protein>
<dbReference type="PANTHER" id="PTHR45913">
    <property type="entry name" value="EPM2A-INTERACTING PROTEIN 1"/>
    <property type="match status" value="1"/>
</dbReference>
<dbReference type="InterPro" id="IPR040647">
    <property type="entry name" value="SPIN-DOC_Znf-C2H2"/>
</dbReference>
<evidence type="ECO:0000313" key="4">
    <source>
        <dbReference type="EMBL" id="MBW19114.1"/>
    </source>
</evidence>
<dbReference type="OrthoDB" id="6625429at2759"/>
<accession>A0A2H8TXX6</accession>
<dbReference type="Pfam" id="PF14291">
    <property type="entry name" value="DUF4371"/>
    <property type="match status" value="1"/>
</dbReference>
<evidence type="ECO:0000259" key="3">
    <source>
        <dbReference type="Pfam" id="PF18658"/>
    </source>
</evidence>
<evidence type="ECO:0000259" key="1">
    <source>
        <dbReference type="Pfam" id="PF05699"/>
    </source>
</evidence>